<dbReference type="Proteomes" id="UP001634394">
    <property type="component" value="Unassembled WGS sequence"/>
</dbReference>
<dbReference type="GO" id="GO:0008798">
    <property type="term" value="F:beta-aspartyl-peptidase activity"/>
    <property type="evidence" value="ECO:0007669"/>
    <property type="project" value="UniProtKB-EC"/>
</dbReference>
<gene>
    <name evidence="10" type="ORF">ACJMK2_037906</name>
</gene>
<dbReference type="InterPro" id="IPR033844">
    <property type="entry name" value="ASRGL1_meta"/>
</dbReference>
<feature type="binding site" evidence="8">
    <location>
        <begin position="168"/>
        <end position="171"/>
    </location>
    <ligand>
        <name>substrate</name>
    </ligand>
</feature>
<evidence type="ECO:0000256" key="9">
    <source>
        <dbReference type="PIRSR" id="PIRSR600246-3"/>
    </source>
</evidence>
<dbReference type="AlphaFoldDB" id="A0ABD3WLX6"/>
<dbReference type="PANTHER" id="PTHR10188:SF43">
    <property type="entry name" value="ASPARAGINASE (EUROFUNG)"/>
    <property type="match status" value="1"/>
</dbReference>
<evidence type="ECO:0000256" key="2">
    <source>
        <dbReference type="ARBA" id="ARBA00010872"/>
    </source>
</evidence>
<dbReference type="InterPro" id="IPR029055">
    <property type="entry name" value="Ntn_hydrolases_N"/>
</dbReference>
<feature type="binding site" evidence="8">
    <location>
        <begin position="145"/>
        <end position="148"/>
    </location>
    <ligand>
        <name>substrate</name>
    </ligand>
</feature>
<keyword evidence="11" id="KW-1185">Reference proteome</keyword>
<keyword evidence="4" id="KW-0378">Hydrolase</keyword>
<name>A0ABD3WLX6_SINWO</name>
<feature type="site" description="Cleavage; by autolysis" evidence="9">
    <location>
        <begin position="116"/>
        <end position="117"/>
    </location>
</feature>
<evidence type="ECO:0000313" key="11">
    <source>
        <dbReference type="Proteomes" id="UP001634394"/>
    </source>
</evidence>
<comment type="caution">
    <text evidence="10">The sequence shown here is derived from an EMBL/GenBank/DDBJ whole genome shotgun (WGS) entry which is preliminary data.</text>
</comment>
<comment type="similarity">
    <text evidence="2">Belongs to the Ntn-hydrolase family.</text>
</comment>
<protein>
    <submittedName>
        <fullName evidence="10">Uncharacterized protein</fullName>
    </submittedName>
</protein>
<accession>A0ABD3WLX6</accession>
<dbReference type="GO" id="GO:0004067">
    <property type="term" value="F:asparaginase activity"/>
    <property type="evidence" value="ECO:0007669"/>
    <property type="project" value="UniProtKB-EC"/>
</dbReference>
<evidence type="ECO:0000256" key="1">
    <source>
        <dbReference type="ARBA" id="ARBA00000306"/>
    </source>
</evidence>
<dbReference type="Gene3D" id="3.60.20.30">
    <property type="entry name" value="(Glycosyl)asparaginase"/>
    <property type="match status" value="1"/>
</dbReference>
<proteinExistence type="inferred from homology"/>
<evidence type="ECO:0000313" key="10">
    <source>
        <dbReference type="EMBL" id="KAL3874959.1"/>
    </source>
</evidence>
<evidence type="ECO:0000256" key="7">
    <source>
        <dbReference type="PIRSR" id="PIRSR600246-1"/>
    </source>
</evidence>
<dbReference type="PANTHER" id="PTHR10188">
    <property type="entry name" value="L-ASPARAGINASE"/>
    <property type="match status" value="1"/>
</dbReference>
<comment type="catalytic activity">
    <reaction evidence="6">
        <text>L-asparagine + H2O = L-aspartate + NH4(+)</text>
        <dbReference type="Rhea" id="RHEA:21016"/>
        <dbReference type="ChEBI" id="CHEBI:15377"/>
        <dbReference type="ChEBI" id="CHEBI:28938"/>
        <dbReference type="ChEBI" id="CHEBI:29991"/>
        <dbReference type="ChEBI" id="CHEBI:58048"/>
        <dbReference type="EC" id="3.5.1.1"/>
    </reaction>
</comment>
<reference evidence="10 11" key="1">
    <citation type="submission" date="2024-11" db="EMBL/GenBank/DDBJ databases">
        <title>Chromosome-level genome assembly of the freshwater bivalve Anodonta woodiana.</title>
        <authorList>
            <person name="Chen X."/>
        </authorList>
    </citation>
    <scope>NUCLEOTIDE SEQUENCE [LARGE SCALE GENOMIC DNA]</scope>
    <source>
        <strain evidence="10">MN2024</strain>
        <tissue evidence="10">Gills</tissue>
    </source>
</reference>
<dbReference type="GO" id="GO:0006508">
    <property type="term" value="P:proteolysis"/>
    <property type="evidence" value="ECO:0007669"/>
    <property type="project" value="UniProtKB-KW"/>
</dbReference>
<evidence type="ECO:0000256" key="8">
    <source>
        <dbReference type="PIRSR" id="PIRSR600246-2"/>
    </source>
</evidence>
<evidence type="ECO:0000256" key="4">
    <source>
        <dbReference type="ARBA" id="ARBA00022801"/>
    </source>
</evidence>
<dbReference type="CDD" id="cd04702">
    <property type="entry name" value="ASRGL1_like"/>
    <property type="match status" value="1"/>
</dbReference>
<comment type="catalytic activity">
    <reaction evidence="1">
        <text>Cleavage of a beta-linked Asp residue from the N-terminus of a polypeptide.</text>
        <dbReference type="EC" id="3.4.19.5"/>
    </reaction>
</comment>
<keyword evidence="5" id="KW-0068">Autocatalytic cleavage</keyword>
<evidence type="ECO:0000256" key="6">
    <source>
        <dbReference type="ARBA" id="ARBA00049366"/>
    </source>
</evidence>
<organism evidence="10 11">
    <name type="scientific">Sinanodonta woodiana</name>
    <name type="common">Chinese pond mussel</name>
    <name type="synonym">Anodonta woodiana</name>
    <dbReference type="NCBI Taxonomy" id="1069815"/>
    <lineage>
        <taxon>Eukaryota</taxon>
        <taxon>Metazoa</taxon>
        <taxon>Spiralia</taxon>
        <taxon>Lophotrochozoa</taxon>
        <taxon>Mollusca</taxon>
        <taxon>Bivalvia</taxon>
        <taxon>Autobranchia</taxon>
        <taxon>Heteroconchia</taxon>
        <taxon>Palaeoheterodonta</taxon>
        <taxon>Unionida</taxon>
        <taxon>Unionoidea</taxon>
        <taxon>Unionidae</taxon>
        <taxon>Unioninae</taxon>
        <taxon>Sinanodonta</taxon>
    </lineage>
</organism>
<dbReference type="Pfam" id="PF01112">
    <property type="entry name" value="Asparaginase_2"/>
    <property type="match status" value="1"/>
</dbReference>
<evidence type="ECO:0000256" key="3">
    <source>
        <dbReference type="ARBA" id="ARBA00022670"/>
    </source>
</evidence>
<dbReference type="EMBL" id="JBJQND010000006">
    <property type="protein sequence ID" value="KAL3874959.1"/>
    <property type="molecule type" value="Genomic_DNA"/>
</dbReference>
<dbReference type="FunFam" id="3.60.20.30:FF:000001">
    <property type="entry name" value="Isoaspartyl peptidase/L-asparaginase"/>
    <property type="match status" value="1"/>
</dbReference>
<keyword evidence="3" id="KW-0645">Protease</keyword>
<feature type="active site" description="Nucleophile" evidence="7">
    <location>
        <position position="117"/>
    </location>
</feature>
<sequence length="256" mass="27170">MTSALMLARTGSVLNSNGEVEMDAMIMDGETLKAGCVACVQNIKNPIDLARFVMDKTQHVLLVGKGANQFAEEVGIQTLPMSELVTDEAIREFESFKQYGNAVHQLFGKRIGLGHDTVGAVALDISGNVACGTSTGGITAKRPGRVGDSPVVGNGGYADNEVGAVSCTGHGESIMKVCLAHSVISYMKQGMTAQEAVESALMKMNQRVNGHGGVIVVSKNGDIGKYFTTPRMTWALVKDDKLHFGIEDGEDNCEEI</sequence>
<dbReference type="SUPFAM" id="SSF56235">
    <property type="entry name" value="N-terminal nucleophile aminohydrolases (Ntn hydrolases)"/>
    <property type="match status" value="1"/>
</dbReference>
<dbReference type="InterPro" id="IPR000246">
    <property type="entry name" value="Peptidase_T2"/>
</dbReference>
<evidence type="ECO:0000256" key="5">
    <source>
        <dbReference type="ARBA" id="ARBA00022813"/>
    </source>
</evidence>